<dbReference type="Proteomes" id="UP000287857">
    <property type="component" value="Unassembled WGS sequence"/>
</dbReference>
<dbReference type="GO" id="GO:0003677">
    <property type="term" value="F:DNA binding"/>
    <property type="evidence" value="ECO:0007669"/>
    <property type="project" value="UniProtKB-KW"/>
</dbReference>
<sequence>MRPLFIRINPESETAIFLQLIFEIKRLVVIGELEQGDELPSVRSLSGDLGINMHTVNKSYKLLTEEGILEKTTKGFRVGSAEQRHLSGEREQDFDERLRQILIDAAVFNVTYEGFSQKQAKLTEEIMRGDN</sequence>
<evidence type="ECO:0000313" key="5">
    <source>
        <dbReference type="EMBL" id="RSU00527.1"/>
    </source>
</evidence>
<accession>A0A430A294</accession>
<reference evidence="5 6" key="1">
    <citation type="submission" date="2017-05" db="EMBL/GenBank/DDBJ databases">
        <title>Vagococcus spp. assemblies.</title>
        <authorList>
            <person name="Gulvik C.A."/>
        </authorList>
    </citation>
    <scope>NUCLEOTIDE SEQUENCE [LARGE SCALE GENOMIC DNA]</scope>
    <source>
        <strain evidence="5 6">SS1995</strain>
    </source>
</reference>
<dbReference type="InterPro" id="IPR036388">
    <property type="entry name" value="WH-like_DNA-bd_sf"/>
</dbReference>
<keyword evidence="6" id="KW-1185">Reference proteome</keyword>
<dbReference type="Pfam" id="PF00392">
    <property type="entry name" value="GntR"/>
    <property type="match status" value="1"/>
</dbReference>
<dbReference type="PANTHER" id="PTHR38445">
    <property type="entry name" value="HTH-TYPE TRANSCRIPTIONAL REPRESSOR YTRA"/>
    <property type="match status" value="1"/>
</dbReference>
<keyword evidence="2" id="KW-0238">DNA-binding</keyword>
<dbReference type="SUPFAM" id="SSF46785">
    <property type="entry name" value="Winged helix' DNA-binding domain"/>
    <property type="match status" value="1"/>
</dbReference>
<proteinExistence type="predicted"/>
<protein>
    <recommendedName>
        <fullName evidence="4">HTH gntR-type domain-containing protein</fullName>
    </recommendedName>
</protein>
<dbReference type="SMART" id="SM00345">
    <property type="entry name" value="HTH_GNTR"/>
    <property type="match status" value="1"/>
</dbReference>
<dbReference type="AlphaFoldDB" id="A0A430A294"/>
<dbReference type="PANTHER" id="PTHR38445:SF9">
    <property type="entry name" value="HTH-TYPE TRANSCRIPTIONAL REPRESSOR YTRA"/>
    <property type="match status" value="1"/>
</dbReference>
<name>A0A430A294_9ENTE</name>
<dbReference type="Gene3D" id="1.10.10.10">
    <property type="entry name" value="Winged helix-like DNA-binding domain superfamily/Winged helix DNA-binding domain"/>
    <property type="match status" value="1"/>
</dbReference>
<evidence type="ECO:0000256" key="2">
    <source>
        <dbReference type="ARBA" id="ARBA00023125"/>
    </source>
</evidence>
<dbReference type="GO" id="GO:0003700">
    <property type="term" value="F:DNA-binding transcription factor activity"/>
    <property type="evidence" value="ECO:0007669"/>
    <property type="project" value="InterPro"/>
</dbReference>
<dbReference type="InterPro" id="IPR000524">
    <property type="entry name" value="Tscrpt_reg_HTH_GntR"/>
</dbReference>
<comment type="caution">
    <text evidence="5">The sequence shown here is derived from an EMBL/GenBank/DDBJ whole genome shotgun (WGS) entry which is preliminary data.</text>
</comment>
<evidence type="ECO:0000256" key="1">
    <source>
        <dbReference type="ARBA" id="ARBA00023015"/>
    </source>
</evidence>
<feature type="domain" description="HTH gntR-type" evidence="4">
    <location>
        <begin position="14"/>
        <end position="81"/>
    </location>
</feature>
<organism evidence="5 6">
    <name type="scientific">Vagococcus vulneris</name>
    <dbReference type="NCBI Taxonomy" id="1977869"/>
    <lineage>
        <taxon>Bacteria</taxon>
        <taxon>Bacillati</taxon>
        <taxon>Bacillota</taxon>
        <taxon>Bacilli</taxon>
        <taxon>Lactobacillales</taxon>
        <taxon>Enterococcaceae</taxon>
        <taxon>Vagococcus</taxon>
    </lineage>
</organism>
<dbReference type="PROSITE" id="PS50949">
    <property type="entry name" value="HTH_GNTR"/>
    <property type="match status" value="1"/>
</dbReference>
<evidence type="ECO:0000256" key="3">
    <source>
        <dbReference type="ARBA" id="ARBA00023163"/>
    </source>
</evidence>
<evidence type="ECO:0000259" key="4">
    <source>
        <dbReference type="PROSITE" id="PS50949"/>
    </source>
</evidence>
<gene>
    <name evidence="5" type="ORF">CBF37_00495</name>
</gene>
<dbReference type="InterPro" id="IPR036390">
    <property type="entry name" value="WH_DNA-bd_sf"/>
</dbReference>
<evidence type="ECO:0000313" key="6">
    <source>
        <dbReference type="Proteomes" id="UP000287857"/>
    </source>
</evidence>
<dbReference type="OrthoDB" id="9801546at2"/>
<dbReference type="EMBL" id="NGJS01000001">
    <property type="protein sequence ID" value="RSU00527.1"/>
    <property type="molecule type" value="Genomic_DNA"/>
</dbReference>
<keyword evidence="1" id="KW-0805">Transcription regulation</keyword>
<keyword evidence="3" id="KW-0804">Transcription</keyword>